<evidence type="ECO:0000313" key="1">
    <source>
        <dbReference type="EMBL" id="KAG5591676.1"/>
    </source>
</evidence>
<name>A0A9J5XWV1_SOLCO</name>
<proteinExistence type="predicted"/>
<dbReference type="Proteomes" id="UP000824120">
    <property type="component" value="Chromosome 8"/>
</dbReference>
<dbReference type="AlphaFoldDB" id="A0A9J5XWV1"/>
<protein>
    <submittedName>
        <fullName evidence="1">Uncharacterized protein</fullName>
    </submittedName>
</protein>
<organism evidence="1 2">
    <name type="scientific">Solanum commersonii</name>
    <name type="common">Commerson's wild potato</name>
    <name type="synonym">Commerson's nightshade</name>
    <dbReference type="NCBI Taxonomy" id="4109"/>
    <lineage>
        <taxon>Eukaryota</taxon>
        <taxon>Viridiplantae</taxon>
        <taxon>Streptophyta</taxon>
        <taxon>Embryophyta</taxon>
        <taxon>Tracheophyta</taxon>
        <taxon>Spermatophyta</taxon>
        <taxon>Magnoliopsida</taxon>
        <taxon>eudicotyledons</taxon>
        <taxon>Gunneridae</taxon>
        <taxon>Pentapetalae</taxon>
        <taxon>asterids</taxon>
        <taxon>lamiids</taxon>
        <taxon>Solanales</taxon>
        <taxon>Solanaceae</taxon>
        <taxon>Solanoideae</taxon>
        <taxon>Solaneae</taxon>
        <taxon>Solanum</taxon>
    </lineage>
</organism>
<comment type="caution">
    <text evidence="1">The sequence shown here is derived from an EMBL/GenBank/DDBJ whole genome shotgun (WGS) entry which is preliminary data.</text>
</comment>
<keyword evidence="2" id="KW-1185">Reference proteome</keyword>
<accession>A0A9J5XWV1</accession>
<reference evidence="1 2" key="1">
    <citation type="submission" date="2020-09" db="EMBL/GenBank/DDBJ databases">
        <title>De no assembly of potato wild relative species, Solanum commersonii.</title>
        <authorList>
            <person name="Cho K."/>
        </authorList>
    </citation>
    <scope>NUCLEOTIDE SEQUENCE [LARGE SCALE GENOMIC DNA]</scope>
    <source>
        <strain evidence="1">LZ3.2</strain>
        <tissue evidence="1">Leaf</tissue>
    </source>
</reference>
<evidence type="ECO:0000313" key="2">
    <source>
        <dbReference type="Proteomes" id="UP000824120"/>
    </source>
</evidence>
<gene>
    <name evidence="1" type="ORF">H5410_042190</name>
</gene>
<sequence>MDISCDIVHGYLVIQNSDILTIEPVGLNGKSTHFQGQTIPKQTFAIEPVGTDGQTVPFAWTNELQS</sequence>
<feature type="non-terminal residue" evidence="1">
    <location>
        <position position="1"/>
    </location>
</feature>
<dbReference type="EMBL" id="JACXVP010000008">
    <property type="protein sequence ID" value="KAG5591676.1"/>
    <property type="molecule type" value="Genomic_DNA"/>
</dbReference>